<evidence type="ECO:0000313" key="3">
    <source>
        <dbReference type="Proteomes" id="UP000657372"/>
    </source>
</evidence>
<name>A0ABS0ESB8_9BURK</name>
<gene>
    <name evidence="2" type="ORF">IXC47_08590</name>
</gene>
<dbReference type="SMART" id="SM00710">
    <property type="entry name" value="PbH1"/>
    <property type="match status" value="4"/>
</dbReference>
<dbReference type="InterPro" id="IPR006626">
    <property type="entry name" value="PbH1"/>
</dbReference>
<comment type="caution">
    <text evidence="2">The sequence shown here is derived from an EMBL/GenBank/DDBJ whole genome shotgun (WGS) entry which is preliminary data.</text>
</comment>
<dbReference type="InterPro" id="IPR036709">
    <property type="entry name" value="Autotransporte_beta_dom_sf"/>
</dbReference>
<dbReference type="NCBIfam" id="TIGR01414">
    <property type="entry name" value="autotrans_barl"/>
    <property type="match status" value="1"/>
</dbReference>
<dbReference type="InterPro" id="IPR043990">
    <property type="entry name" value="AC_1"/>
</dbReference>
<dbReference type="SUPFAM" id="SSF51126">
    <property type="entry name" value="Pectin lyase-like"/>
    <property type="match status" value="1"/>
</dbReference>
<dbReference type="InterPro" id="IPR006315">
    <property type="entry name" value="OM_autotransptr_brl_dom"/>
</dbReference>
<dbReference type="EMBL" id="JADOEL010000005">
    <property type="protein sequence ID" value="MBF8177735.1"/>
    <property type="molecule type" value="Genomic_DNA"/>
</dbReference>
<dbReference type="InterPro" id="IPR051551">
    <property type="entry name" value="Autotransporter_adhesion"/>
</dbReference>
<accession>A0ABS0ESB8</accession>
<dbReference type="Proteomes" id="UP000657372">
    <property type="component" value="Unassembled WGS sequence"/>
</dbReference>
<dbReference type="Gene3D" id="2.40.128.130">
    <property type="entry name" value="Autotransporter beta-domain"/>
    <property type="match status" value="1"/>
</dbReference>
<dbReference type="PANTHER" id="PTHR35037">
    <property type="entry name" value="C-TERMINAL REGION OF AIDA-LIKE PROTEIN"/>
    <property type="match status" value="1"/>
</dbReference>
<dbReference type="PANTHER" id="PTHR35037:SF3">
    <property type="entry name" value="C-TERMINAL REGION OF AIDA-LIKE PROTEIN"/>
    <property type="match status" value="1"/>
</dbReference>
<protein>
    <submittedName>
        <fullName evidence="2">Autotransporter outer membrane beta-barrel domain-containing protein</fullName>
    </submittedName>
</protein>
<dbReference type="Pfam" id="PF03797">
    <property type="entry name" value="Autotransporter"/>
    <property type="match status" value="1"/>
</dbReference>
<proteinExistence type="predicted"/>
<evidence type="ECO:0000259" key="1">
    <source>
        <dbReference type="PROSITE" id="PS51208"/>
    </source>
</evidence>
<dbReference type="Gene3D" id="2.160.20.20">
    <property type="match status" value="1"/>
</dbReference>
<dbReference type="SUPFAM" id="SSF103515">
    <property type="entry name" value="Autotransporter"/>
    <property type="match status" value="1"/>
</dbReference>
<evidence type="ECO:0000313" key="2">
    <source>
        <dbReference type="EMBL" id="MBF8177735.1"/>
    </source>
</evidence>
<dbReference type="RefSeq" id="WP_195875315.1">
    <property type="nucleotide sequence ID" value="NZ_JADOEL010000005.1"/>
</dbReference>
<dbReference type="PROSITE" id="PS51208">
    <property type="entry name" value="AUTOTRANSPORTER"/>
    <property type="match status" value="1"/>
</dbReference>
<dbReference type="InterPro" id="IPR011050">
    <property type="entry name" value="Pectin_lyase_fold/virulence"/>
</dbReference>
<dbReference type="SMART" id="SM00869">
    <property type="entry name" value="Autotransporter"/>
    <property type="match status" value="1"/>
</dbReference>
<feature type="domain" description="Autotransporter" evidence="1">
    <location>
        <begin position="678"/>
        <end position="961"/>
    </location>
</feature>
<sequence length="961" mass="98911">MAQQVHANGSTESVSGTIDTGILSYMSGYGLFAEKGGTIQSTGPVTIKTGGPSANPVNAETGGKILLTDGATIRGTGSTTMGLSAAGTDSEIIVNNANVEVTGTDSIGARVVDNGLIRATGGAITGKKGVYALTGGKFIGKDVAITATGTGTWFKHGVEVNTKGSVELTGGSVTTMGERSAGLYVINSDTNSISLTANGTRIKTSGLNARGAEINVGKMHLENVSIHTTGTGGDGVWVDGINDINSSSGTAGSSVLTMNGGSIVTESANAYGLTALSQGRITASQVYVQTLGDSSMGAVAQLGGKVILDGGSITTAGSQAHGLFVVGVGGPTGATPVAARIEASGINITTRGDNAYGAYMRSAAELQLDSTNITTYGANASGLIASTYQVGGANKATITNSTITSKQAAGIRVVGSTAADASTLEVSLTNSTVSGKTNVIEVDGAAGNVAILKLTANNSVLNGAARLGSGNTSDMTLKNKSMWNMSGDSTLSSLSLSGSSVVYTNSGNFSPMTLTVKNNFDSSNGTIQLNTILGDDNSLTDKLLVEGNTTGTGNIRIKNAGGSGAQTINGIKIIDVLGVSNANFSLNGDYVIQGQQAVVGGAYAYTLHKNGINSPNDGDWYLRSQLIEQKEVALYQAGVPSYEAYPQVLLELNTLATLQQRLGNRVWTDASGINAGNNDAVRTGAWGRMEGRHHSIKPAISDSQAHYDSNIYKLQAGVDTLLHEDATSGQLIGGLFAQYINGRTATSSPFGAGKINTNAYGVGATLSWFGNNGLYVDNQLQFNIYDSDLNSKLTGAALVNGNNGSGYAISSELGLDLKQESGWTLTPQAQLIYSKVKFDSFKDAFGTQVTLDKGASLLGRLGLSIAHESASLDGSGKARHQRHYAIANLYNEFLDGTRVDVAGVGFANRNERLWGGIGAGTSYSWADGKYMVYGQGMLNTSLKNFGDSYTFTATFGIRMAF</sequence>
<reference evidence="2 3" key="1">
    <citation type="submission" date="2020-11" db="EMBL/GenBank/DDBJ databases">
        <title>WGS of Herminiimonas contaminans strain Marseille-Q4544 isolated from planarians Schmidtea mediterranea.</title>
        <authorList>
            <person name="Kangale L."/>
        </authorList>
    </citation>
    <scope>NUCLEOTIDE SEQUENCE [LARGE SCALE GENOMIC DNA]</scope>
    <source>
        <strain evidence="2 3">Marseille-Q4544</strain>
    </source>
</reference>
<dbReference type="InterPro" id="IPR005546">
    <property type="entry name" value="Autotransporte_beta"/>
</dbReference>
<dbReference type="CDD" id="cd01344">
    <property type="entry name" value="PL2_Passenger_AT"/>
    <property type="match status" value="1"/>
</dbReference>
<keyword evidence="3" id="KW-1185">Reference proteome</keyword>
<dbReference type="Pfam" id="PF18883">
    <property type="entry name" value="AC_1"/>
    <property type="match status" value="1"/>
</dbReference>
<dbReference type="InterPro" id="IPR012332">
    <property type="entry name" value="Autotransporter_pectin_lyase_C"/>
</dbReference>
<organism evidence="2 3">
    <name type="scientific">Herminiimonas contaminans</name>
    <dbReference type="NCBI Taxonomy" id="1111140"/>
    <lineage>
        <taxon>Bacteria</taxon>
        <taxon>Pseudomonadati</taxon>
        <taxon>Pseudomonadota</taxon>
        <taxon>Betaproteobacteria</taxon>
        <taxon>Burkholderiales</taxon>
        <taxon>Oxalobacteraceae</taxon>
        <taxon>Herminiimonas</taxon>
    </lineage>
</organism>